<organism evidence="1 2">
    <name type="scientific">Paenibacillus chungangensis</name>
    <dbReference type="NCBI Taxonomy" id="696535"/>
    <lineage>
        <taxon>Bacteria</taxon>
        <taxon>Bacillati</taxon>
        <taxon>Bacillota</taxon>
        <taxon>Bacilli</taxon>
        <taxon>Bacillales</taxon>
        <taxon>Paenibacillaceae</taxon>
        <taxon>Paenibacillus</taxon>
    </lineage>
</organism>
<reference evidence="2" key="1">
    <citation type="journal article" date="2019" name="Int. J. Syst. Evol. Microbiol.">
        <title>The Global Catalogue of Microorganisms (GCM) 10K type strain sequencing project: providing services to taxonomists for standard genome sequencing and annotation.</title>
        <authorList>
            <consortium name="The Broad Institute Genomics Platform"/>
            <consortium name="The Broad Institute Genome Sequencing Center for Infectious Disease"/>
            <person name="Wu L."/>
            <person name="Ma J."/>
        </authorList>
    </citation>
    <scope>NUCLEOTIDE SEQUENCE [LARGE SCALE GENOMIC DNA]</scope>
    <source>
        <strain evidence="2">CCUG 59129</strain>
    </source>
</reference>
<dbReference type="RefSeq" id="WP_377568309.1">
    <property type="nucleotide sequence ID" value="NZ_JBHTJZ010000071.1"/>
</dbReference>
<accession>A0ABW3HXQ4</accession>
<gene>
    <name evidence="1" type="ORF">ACFQ2I_22455</name>
</gene>
<protein>
    <submittedName>
        <fullName evidence="1">Uncharacterized protein</fullName>
    </submittedName>
</protein>
<proteinExistence type="predicted"/>
<dbReference type="Proteomes" id="UP001596989">
    <property type="component" value="Unassembled WGS sequence"/>
</dbReference>
<evidence type="ECO:0000313" key="1">
    <source>
        <dbReference type="EMBL" id="MFD0962107.1"/>
    </source>
</evidence>
<dbReference type="EMBL" id="JBHTJZ010000071">
    <property type="protein sequence ID" value="MFD0962107.1"/>
    <property type="molecule type" value="Genomic_DNA"/>
</dbReference>
<keyword evidence="2" id="KW-1185">Reference proteome</keyword>
<evidence type="ECO:0000313" key="2">
    <source>
        <dbReference type="Proteomes" id="UP001596989"/>
    </source>
</evidence>
<name>A0ABW3HXQ4_9BACL</name>
<sequence>MHVIIILTLLLGDMYTLTADAEKRSVEPIHAEWSEVNGVSIYDSREAVVEKLGPPDRISQDEHLPGIETYHYEAMSISFQDSQMQYIDVEAPGRLTVNQMEVNMTEREMRRLLGEPDYVAEDGIVFQRGATLLKLFLDSDTGASQYVSYYHIAAV</sequence>
<comment type="caution">
    <text evidence="1">The sequence shown here is derived from an EMBL/GenBank/DDBJ whole genome shotgun (WGS) entry which is preliminary data.</text>
</comment>